<dbReference type="Proteomes" id="UP000315889">
    <property type="component" value="Unassembled WGS sequence"/>
</dbReference>
<dbReference type="Gene3D" id="1.25.40.880">
    <property type="entry name" value="Alkyl sulfatase, dimerisation domain"/>
    <property type="match status" value="1"/>
</dbReference>
<dbReference type="SMART" id="SM00849">
    <property type="entry name" value="Lactamase_B"/>
    <property type="match status" value="1"/>
</dbReference>
<proteinExistence type="predicted"/>
<dbReference type="PANTHER" id="PTHR43223">
    <property type="entry name" value="ALKYL/ARYL-SULFATASE"/>
    <property type="match status" value="1"/>
</dbReference>
<organism evidence="3 4">
    <name type="scientific">SAR92 clade bacterium</name>
    <dbReference type="NCBI Taxonomy" id="2315479"/>
    <lineage>
        <taxon>Bacteria</taxon>
        <taxon>Pseudomonadati</taxon>
        <taxon>Pseudomonadota</taxon>
        <taxon>Gammaproteobacteria</taxon>
        <taxon>Cellvibrionales</taxon>
        <taxon>Porticoccaceae</taxon>
        <taxon>SAR92 clade</taxon>
    </lineage>
</organism>
<dbReference type="PANTHER" id="PTHR43223:SF1">
    <property type="entry name" value="ALKYL_ARYL-SULFATASE BDS1"/>
    <property type="match status" value="1"/>
</dbReference>
<evidence type="ECO:0000259" key="2">
    <source>
        <dbReference type="SMART" id="SM00849"/>
    </source>
</evidence>
<protein>
    <submittedName>
        <fullName evidence="3">Alkyl/aryl-sulfatase</fullName>
    </submittedName>
</protein>
<dbReference type="CDD" id="cd07710">
    <property type="entry name" value="arylsulfatase_Sdsa1-like_MBL-fold"/>
    <property type="match status" value="1"/>
</dbReference>
<dbReference type="InterPro" id="IPR029228">
    <property type="entry name" value="Alkyl_sulf_dimr"/>
</dbReference>
<dbReference type="InterPro" id="IPR001279">
    <property type="entry name" value="Metallo-B-lactamas"/>
</dbReference>
<name>A0A520MFH2_9GAMM</name>
<dbReference type="Pfam" id="PF00753">
    <property type="entry name" value="Lactamase_B"/>
    <property type="match status" value="1"/>
</dbReference>
<feature type="signal peptide" evidence="1">
    <location>
        <begin position="1"/>
        <end position="24"/>
    </location>
</feature>
<dbReference type="AlphaFoldDB" id="A0A520MFH2"/>
<gene>
    <name evidence="3" type="ORF">EVB03_06345</name>
</gene>
<dbReference type="InterPro" id="IPR038536">
    <property type="entry name" value="Alkyl/aryl-sulf_dimr_sf"/>
</dbReference>
<feature type="chain" id="PRO_5021947499" evidence="1">
    <location>
        <begin position="25"/>
        <end position="460"/>
    </location>
</feature>
<accession>A0A520MFH2</accession>
<evidence type="ECO:0000313" key="3">
    <source>
        <dbReference type="EMBL" id="RZO19978.1"/>
    </source>
</evidence>
<feature type="domain" description="Metallo-beta-lactamase" evidence="2">
    <location>
        <begin position="59"/>
        <end position="276"/>
    </location>
</feature>
<dbReference type="InterPro" id="IPR052195">
    <property type="entry name" value="Bact_Alkyl/Aryl-Sulfatase"/>
</dbReference>
<evidence type="ECO:0000313" key="4">
    <source>
        <dbReference type="Proteomes" id="UP000315889"/>
    </source>
</evidence>
<comment type="caution">
    <text evidence="3">The sequence shown here is derived from an EMBL/GenBank/DDBJ whole genome shotgun (WGS) entry which is preliminary data.</text>
</comment>
<dbReference type="EMBL" id="SHBP01000007">
    <property type="protein sequence ID" value="RZO19978.1"/>
    <property type="molecule type" value="Genomic_DNA"/>
</dbReference>
<dbReference type="GO" id="GO:0046983">
    <property type="term" value="F:protein dimerization activity"/>
    <property type="evidence" value="ECO:0007669"/>
    <property type="project" value="InterPro"/>
</dbReference>
<dbReference type="GO" id="GO:0018909">
    <property type="term" value="P:dodecyl sulfate metabolic process"/>
    <property type="evidence" value="ECO:0007669"/>
    <property type="project" value="InterPro"/>
</dbReference>
<keyword evidence="1" id="KW-0732">Signal</keyword>
<evidence type="ECO:0000256" key="1">
    <source>
        <dbReference type="SAM" id="SignalP"/>
    </source>
</evidence>
<reference evidence="3 4" key="1">
    <citation type="submission" date="2019-02" db="EMBL/GenBank/DDBJ databases">
        <title>Prokaryotic population dynamics and viral predation in marine succession experiment using metagenomics: the confinement effect.</title>
        <authorList>
            <person name="Haro-Moreno J.M."/>
            <person name="Rodriguez-Valera F."/>
            <person name="Lopez-Perez M."/>
        </authorList>
    </citation>
    <scope>NUCLEOTIDE SEQUENCE [LARGE SCALE GENOMIC DNA]</scope>
    <source>
        <strain evidence="3">MED-G170</strain>
    </source>
</reference>
<dbReference type="Pfam" id="PF14863">
    <property type="entry name" value="Alkyl_sulf_dimr"/>
    <property type="match status" value="1"/>
</dbReference>
<dbReference type="GO" id="GO:0018741">
    <property type="term" value="F:linear primary-alkylsulfatase activity"/>
    <property type="evidence" value="ECO:0007669"/>
    <property type="project" value="InterPro"/>
</dbReference>
<dbReference type="SUPFAM" id="SSF56281">
    <property type="entry name" value="Metallo-hydrolase/oxidoreductase"/>
    <property type="match status" value="1"/>
</dbReference>
<dbReference type="InterPro" id="IPR036866">
    <property type="entry name" value="RibonucZ/Hydroxyglut_hydro"/>
</dbReference>
<dbReference type="Gene3D" id="3.60.15.30">
    <property type="entry name" value="Metallo-beta-lactamase domain"/>
    <property type="match status" value="1"/>
</dbReference>
<dbReference type="InterPro" id="IPR044097">
    <property type="entry name" value="Bds1/SdsA1_MBL-fold"/>
</dbReference>
<sequence>MARYFSLLLPGLLFAFIAVGTAYAEDTQATRLLIKRNAEFDKEIIQVSESVYTAVGYAVSPVSMIVGTEGIVIVDAGLEVASSQQVRADFQAIVDKPVKAIIFTHGHPDHIHGASAFMDTPDVQIWAREGFGHEQNTLEQAGIKIQKTRGKNQAGFALSPKQRINNGIAKAFWPKRKSGVFGAEHKIAPTHLFDVDRFNLTIEGLDLELVAATGETEDALYISFPAERVVFAGDNFYKSWPNLYALRGTPYRDIRSWANVIDQILQENPLAVVGGHTRPVIGEAEVNETLSNYRDAIRFLFDKTVEGINRGMAPNQLVDYVVLPEKYQTLDYLRPYYGNPEWAVRAIFSGYLGWFDGNATNLFPLSDRDEAERVAKMAGGQDKLGDLIAVAIVQKDYQWAAQLSDYLITLDPKNKSALLHKAYALTALAKNNLTTTARNYYLSSAILLRKKAKELSSAQQ</sequence>